<dbReference type="AlphaFoldDB" id="C8W0M6"/>
<dbReference type="Proteomes" id="UP000002217">
    <property type="component" value="Chromosome"/>
</dbReference>
<dbReference type="HOGENOM" id="CLU_2933796_0_0_9"/>
<keyword evidence="2" id="KW-1185">Reference proteome</keyword>
<accession>C8W0M6</accession>
<dbReference type="STRING" id="485916.Dtox_2474"/>
<reference evidence="1 2" key="1">
    <citation type="journal article" date="2009" name="Stand. Genomic Sci.">
        <title>Complete genome sequence of Desulfotomaculum acetoxidans type strain (5575).</title>
        <authorList>
            <person name="Spring S."/>
            <person name="Lapidus A."/>
            <person name="Schroder M."/>
            <person name="Gleim D."/>
            <person name="Sims D."/>
            <person name="Meincke L."/>
            <person name="Glavina Del Rio T."/>
            <person name="Tice H."/>
            <person name="Copeland A."/>
            <person name="Cheng J.F."/>
            <person name="Lucas S."/>
            <person name="Chen F."/>
            <person name="Nolan M."/>
            <person name="Bruce D."/>
            <person name="Goodwin L."/>
            <person name="Pitluck S."/>
            <person name="Ivanova N."/>
            <person name="Mavromatis K."/>
            <person name="Mikhailova N."/>
            <person name="Pati A."/>
            <person name="Chen A."/>
            <person name="Palaniappan K."/>
            <person name="Land M."/>
            <person name="Hauser L."/>
            <person name="Chang Y.J."/>
            <person name="Jeffries C.D."/>
            <person name="Chain P."/>
            <person name="Saunders E."/>
            <person name="Brettin T."/>
            <person name="Detter J.C."/>
            <person name="Goker M."/>
            <person name="Bristow J."/>
            <person name="Eisen J.A."/>
            <person name="Markowitz V."/>
            <person name="Hugenholtz P."/>
            <person name="Kyrpides N.C."/>
            <person name="Klenk H.P."/>
            <person name="Han C."/>
        </authorList>
    </citation>
    <scope>NUCLEOTIDE SEQUENCE [LARGE SCALE GENOMIC DNA]</scope>
    <source>
        <strain evidence="2">ATCC 49208 / DSM 771 / VKM B-1644</strain>
    </source>
</reference>
<gene>
    <name evidence="1" type="ordered locus">Dtox_2474</name>
</gene>
<protein>
    <submittedName>
        <fullName evidence="1">Uncharacterized protein</fullName>
    </submittedName>
</protein>
<dbReference type="KEGG" id="dae:Dtox_2474"/>
<sequence length="60" mass="7160">MACQHKRPGRKAKNERKKRIVQRCRIVERNVIVHFPRARTKKFDGFSPGRLVVSAEFRLR</sequence>
<proteinExistence type="predicted"/>
<evidence type="ECO:0000313" key="2">
    <source>
        <dbReference type="Proteomes" id="UP000002217"/>
    </source>
</evidence>
<organism evidence="1 2">
    <name type="scientific">Desulfofarcimen acetoxidans (strain ATCC 49208 / DSM 771 / KCTC 5769 / VKM B-1644 / 5575)</name>
    <name type="common">Desulfotomaculum acetoxidans</name>
    <dbReference type="NCBI Taxonomy" id="485916"/>
    <lineage>
        <taxon>Bacteria</taxon>
        <taxon>Bacillati</taxon>
        <taxon>Bacillota</taxon>
        <taxon>Clostridia</taxon>
        <taxon>Eubacteriales</taxon>
        <taxon>Peptococcaceae</taxon>
        <taxon>Desulfofarcimen</taxon>
    </lineage>
</organism>
<dbReference type="OrthoDB" id="1809541at2"/>
<dbReference type="EMBL" id="CP001720">
    <property type="protein sequence ID" value="ACV63281.1"/>
    <property type="molecule type" value="Genomic_DNA"/>
</dbReference>
<dbReference type="RefSeq" id="WP_015757981.1">
    <property type="nucleotide sequence ID" value="NC_013216.1"/>
</dbReference>
<evidence type="ECO:0000313" key="1">
    <source>
        <dbReference type="EMBL" id="ACV63281.1"/>
    </source>
</evidence>
<name>C8W0M6_DESAS</name>